<gene>
    <name evidence="1" type="ORF">HU137_06440</name>
</gene>
<dbReference type="SUPFAM" id="SSF48371">
    <property type="entry name" value="ARM repeat"/>
    <property type="match status" value="1"/>
</dbReference>
<dbReference type="Proteomes" id="UP000552241">
    <property type="component" value="Unassembled WGS sequence"/>
</dbReference>
<dbReference type="AlphaFoldDB" id="A0A838ZSC5"/>
<reference evidence="1 2" key="1">
    <citation type="submission" date="2020-07" db="EMBL/GenBank/DDBJ databases">
        <title>Moheibacter lacus sp. nov., a member of the family Flavobacteriaceae isolated from freshwater lake sediment.</title>
        <authorList>
            <person name="Liu Y."/>
        </authorList>
    </citation>
    <scope>NUCLEOTIDE SEQUENCE [LARGE SCALE GENOMIC DNA]</scope>
    <source>
        <strain evidence="1 2">BDHS18</strain>
    </source>
</reference>
<protein>
    <recommendedName>
        <fullName evidence="3">HEAT repeat-containing protein</fullName>
    </recommendedName>
</protein>
<name>A0A838ZSC5_9FLAO</name>
<dbReference type="InterPro" id="IPR016024">
    <property type="entry name" value="ARM-type_fold"/>
</dbReference>
<evidence type="ECO:0008006" key="3">
    <source>
        <dbReference type="Google" id="ProtNLM"/>
    </source>
</evidence>
<evidence type="ECO:0000313" key="1">
    <source>
        <dbReference type="EMBL" id="MBA5629409.1"/>
    </source>
</evidence>
<comment type="caution">
    <text evidence="1">The sequence shown here is derived from an EMBL/GenBank/DDBJ whole genome shotgun (WGS) entry which is preliminary data.</text>
</comment>
<dbReference type="RefSeq" id="WP_182042964.1">
    <property type="nucleotide sequence ID" value="NZ_JACDZE010000001.1"/>
</dbReference>
<evidence type="ECO:0000313" key="2">
    <source>
        <dbReference type="Proteomes" id="UP000552241"/>
    </source>
</evidence>
<dbReference type="EMBL" id="JACDZE010000001">
    <property type="protein sequence ID" value="MBA5629409.1"/>
    <property type="molecule type" value="Genomic_DNA"/>
</dbReference>
<organism evidence="1 2">
    <name type="scientific">Moheibacter lacus</name>
    <dbReference type="NCBI Taxonomy" id="2745851"/>
    <lineage>
        <taxon>Bacteria</taxon>
        <taxon>Pseudomonadati</taxon>
        <taxon>Bacteroidota</taxon>
        <taxon>Flavobacteriia</taxon>
        <taxon>Flavobacteriales</taxon>
        <taxon>Weeksellaceae</taxon>
        <taxon>Moheibacter</taxon>
    </lineage>
</organism>
<sequence>MNIFQELERTHSKENSLKIIAYIGDDKEKFSELMDCFFMETKDYRVPQRAAHVVSLSFDQNLEFIQPYIPKLIKHLFIPDLKGALKRNILRIFQFTEVPKKERGKVYDKVCEFLSDPKEEIAIRAFAMTVLYKITTHHPELKPELFTTIQFVLEKPNSSPAIRSRGKHVLSQLIKDGIGNKFLTP</sequence>
<proteinExistence type="predicted"/>
<accession>A0A838ZSC5</accession>
<keyword evidence="2" id="KW-1185">Reference proteome</keyword>